<name>A0A6G3T1E3_STRAQ</name>
<proteinExistence type="predicted"/>
<gene>
    <name evidence="2" type="ORF">G3I43_33215</name>
</gene>
<sequence length="185" mass="19549">MHHSLDDSAALLSIADELHGAAAEIPISTSTGYGLGLAEDLEDQIRRLGLLLASFANTMAVHSRAPRAHGGPSAGTHRRVVMEAHAAGAVGTALADLAEAMVQVAILQDGASVNRPAGRAGTVQSAHATLDRLFNSARRRLHHAARQLHHNADHLYRPMAPATSTEPRMPPRLPTSAPGKRSNNR</sequence>
<evidence type="ECO:0000256" key="1">
    <source>
        <dbReference type="SAM" id="MobiDB-lite"/>
    </source>
</evidence>
<evidence type="ECO:0000313" key="2">
    <source>
        <dbReference type="EMBL" id="NEB88989.1"/>
    </source>
</evidence>
<dbReference type="EMBL" id="JAAGMK010000946">
    <property type="protein sequence ID" value="NEB88989.1"/>
    <property type="molecule type" value="Genomic_DNA"/>
</dbReference>
<dbReference type="AlphaFoldDB" id="A0A6G3T1E3"/>
<comment type="caution">
    <text evidence="2">The sequence shown here is derived from an EMBL/GenBank/DDBJ whole genome shotgun (WGS) entry which is preliminary data.</text>
</comment>
<feature type="region of interest" description="Disordered" evidence="1">
    <location>
        <begin position="153"/>
        <end position="185"/>
    </location>
</feature>
<dbReference type="RefSeq" id="WP_164260552.1">
    <property type="nucleotide sequence ID" value="NZ_JAAGMK010000946.1"/>
</dbReference>
<reference evidence="2" key="1">
    <citation type="submission" date="2020-01" db="EMBL/GenBank/DDBJ databases">
        <title>Insect and environment-associated Actinomycetes.</title>
        <authorList>
            <person name="Currrie C."/>
            <person name="Chevrette M."/>
            <person name="Carlson C."/>
            <person name="Stubbendieck R."/>
            <person name="Wendt-Pienkowski E."/>
        </authorList>
    </citation>
    <scope>NUCLEOTIDE SEQUENCE</scope>
    <source>
        <strain evidence="2">SID505</strain>
    </source>
</reference>
<accession>A0A6G3T1E3</accession>
<protein>
    <submittedName>
        <fullName evidence="2">Uncharacterized protein</fullName>
    </submittedName>
</protein>
<organism evidence="2">
    <name type="scientific">Streptomyces anulatus</name>
    <name type="common">Streptomyces chrysomallus</name>
    <dbReference type="NCBI Taxonomy" id="1892"/>
    <lineage>
        <taxon>Bacteria</taxon>
        <taxon>Bacillati</taxon>
        <taxon>Actinomycetota</taxon>
        <taxon>Actinomycetes</taxon>
        <taxon>Kitasatosporales</taxon>
        <taxon>Streptomycetaceae</taxon>
        <taxon>Streptomyces</taxon>
    </lineage>
</organism>